<reference evidence="1" key="1">
    <citation type="journal article" date="2023" name="G3 (Bethesda)">
        <title>A reference genome for the long-term kleptoplast-retaining sea slug Elysia crispata morphotype clarki.</title>
        <authorList>
            <person name="Eastman K.E."/>
            <person name="Pendleton A.L."/>
            <person name="Shaikh M.A."/>
            <person name="Suttiyut T."/>
            <person name="Ogas R."/>
            <person name="Tomko P."/>
            <person name="Gavelis G."/>
            <person name="Widhalm J.R."/>
            <person name="Wisecaver J.H."/>
        </authorList>
    </citation>
    <scope>NUCLEOTIDE SEQUENCE</scope>
    <source>
        <strain evidence="1">ECLA1</strain>
    </source>
</reference>
<comment type="caution">
    <text evidence="1">The sequence shown here is derived from an EMBL/GenBank/DDBJ whole genome shotgun (WGS) entry which is preliminary data.</text>
</comment>
<dbReference type="EMBL" id="JAWDGP010004170">
    <property type="protein sequence ID" value="KAK3767188.1"/>
    <property type="molecule type" value="Genomic_DNA"/>
</dbReference>
<evidence type="ECO:0000313" key="1">
    <source>
        <dbReference type="EMBL" id="KAK3767188.1"/>
    </source>
</evidence>
<proteinExistence type="predicted"/>
<gene>
    <name evidence="1" type="ORF">RRG08_018058</name>
</gene>
<accession>A0AAE1DF63</accession>
<name>A0AAE1DF63_9GAST</name>
<dbReference type="Proteomes" id="UP001283361">
    <property type="component" value="Unassembled WGS sequence"/>
</dbReference>
<keyword evidence="2" id="KW-1185">Reference proteome</keyword>
<evidence type="ECO:0000313" key="2">
    <source>
        <dbReference type="Proteomes" id="UP001283361"/>
    </source>
</evidence>
<sequence length="80" mass="9120">MEYVYSKLRVQCIKIVCMYSSCNPADEYRVPLHRHPEVNGANWKRKLSIVAVGPCKRGTKEGEIADRSPKLAARLQKSLM</sequence>
<organism evidence="1 2">
    <name type="scientific">Elysia crispata</name>
    <name type="common">lettuce slug</name>
    <dbReference type="NCBI Taxonomy" id="231223"/>
    <lineage>
        <taxon>Eukaryota</taxon>
        <taxon>Metazoa</taxon>
        <taxon>Spiralia</taxon>
        <taxon>Lophotrochozoa</taxon>
        <taxon>Mollusca</taxon>
        <taxon>Gastropoda</taxon>
        <taxon>Heterobranchia</taxon>
        <taxon>Euthyneura</taxon>
        <taxon>Panpulmonata</taxon>
        <taxon>Sacoglossa</taxon>
        <taxon>Placobranchoidea</taxon>
        <taxon>Plakobranchidae</taxon>
        <taxon>Elysia</taxon>
    </lineage>
</organism>
<dbReference type="AlphaFoldDB" id="A0AAE1DF63"/>
<protein>
    <submittedName>
        <fullName evidence="1">Uncharacterized protein</fullName>
    </submittedName>
</protein>